<protein>
    <recommendedName>
        <fullName evidence="4">CHAP domain-containing protein</fullName>
    </recommendedName>
</protein>
<reference evidence="2 3" key="1">
    <citation type="journal article" date="2023" name="Microbiol. Resour. Announc.">
        <title>Complete Genome Sequence of Mycobacterium wuenschmanii, a novel Nontuberculous Mycobacterium Isolated from a captive population of Amazon Milk Frogs.</title>
        <authorList>
            <person name="Hicks J."/>
            <person name="Zeineldin M."/>
            <person name="Ward H."/>
            <person name="Wuenschmann A."/>
            <person name="Camp P."/>
            <person name="Farrell D."/>
            <person name="Lehman K."/>
            <person name="Thacker T."/>
            <person name="Cuthbert E."/>
        </authorList>
    </citation>
    <scope>NUCLEOTIDE SEQUENCE [LARGE SCALE GENOMIC DNA]</scope>
    <source>
        <strain evidence="2 3">Wuenschmanii</strain>
    </source>
</reference>
<sequence length="245" mass="25408">MCAAVIAAGLTQAVSVGPTADADTTAAVKHRTPRTNGPDLGSQDGFYDAGQQLTLVCHASGQRVSGFFSSNIPESRDDLWYRTSDGHYVAAVDIETHTLDPLGPDCNQAAPAGVSARANDAVAKANSAVGTDMFGPQGCGNFVAWSYGVSGIGAHTAKEFRDKLAAEGRIHMDQNFPRGALVFSENSLPGDLGHVDIAQGDGTFVSGGVLASYRGLAGAGHNVQVMNTFDPTPGARFLGWADAPW</sequence>
<proteinExistence type="predicted"/>
<dbReference type="RefSeq" id="WP_285186382.1">
    <property type="nucleotide sequence ID" value="NZ_CP126981.1"/>
</dbReference>
<feature type="region of interest" description="Disordered" evidence="1">
    <location>
        <begin position="25"/>
        <end position="44"/>
    </location>
</feature>
<keyword evidence="3" id="KW-1185">Reference proteome</keyword>
<organism evidence="2 3">
    <name type="scientific">Candidatus Mycobacterium wuenschmannii</name>
    <dbReference type="NCBI Taxonomy" id="3027808"/>
    <lineage>
        <taxon>Bacteria</taxon>
        <taxon>Bacillati</taxon>
        <taxon>Actinomycetota</taxon>
        <taxon>Actinomycetes</taxon>
        <taxon>Mycobacteriales</taxon>
        <taxon>Mycobacteriaceae</taxon>
        <taxon>Mycobacterium</taxon>
    </lineage>
</organism>
<accession>A0ABY8VXH1</accession>
<evidence type="ECO:0000256" key="1">
    <source>
        <dbReference type="SAM" id="MobiDB-lite"/>
    </source>
</evidence>
<evidence type="ECO:0000313" key="3">
    <source>
        <dbReference type="Proteomes" id="UP001236585"/>
    </source>
</evidence>
<dbReference type="EMBL" id="CP126981">
    <property type="protein sequence ID" value="WIM86857.1"/>
    <property type="molecule type" value="Genomic_DNA"/>
</dbReference>
<dbReference type="Proteomes" id="UP001236585">
    <property type="component" value="Chromosome"/>
</dbReference>
<name>A0ABY8VXH1_9MYCO</name>
<gene>
    <name evidence="2" type="ORF">PT015_18505</name>
</gene>
<evidence type="ECO:0000313" key="2">
    <source>
        <dbReference type="EMBL" id="WIM86857.1"/>
    </source>
</evidence>
<evidence type="ECO:0008006" key="4">
    <source>
        <dbReference type="Google" id="ProtNLM"/>
    </source>
</evidence>